<protein>
    <recommendedName>
        <fullName evidence="2">AB hydrolase-1 domain-containing protein</fullName>
    </recommendedName>
</protein>
<organism evidence="3 4">
    <name type="scientific">Mortierella alpina</name>
    <name type="common">Oleaginous fungus</name>
    <name type="synonym">Mortierella renispora</name>
    <dbReference type="NCBI Taxonomy" id="64518"/>
    <lineage>
        <taxon>Eukaryota</taxon>
        <taxon>Fungi</taxon>
        <taxon>Fungi incertae sedis</taxon>
        <taxon>Mucoromycota</taxon>
        <taxon>Mortierellomycotina</taxon>
        <taxon>Mortierellomycetes</taxon>
        <taxon>Mortierellales</taxon>
        <taxon>Mortierellaceae</taxon>
        <taxon>Mortierella</taxon>
    </lineage>
</organism>
<feature type="transmembrane region" description="Helical" evidence="1">
    <location>
        <begin position="12"/>
        <end position="35"/>
    </location>
</feature>
<feature type="transmembrane region" description="Helical" evidence="1">
    <location>
        <begin position="337"/>
        <end position="357"/>
    </location>
</feature>
<feature type="domain" description="AB hydrolase-1" evidence="2">
    <location>
        <begin position="455"/>
        <end position="646"/>
    </location>
</feature>
<sequence length="654" mass="72928">MIVDHLVTRTGVRSLGLLITGIVPLASSYFCYMLAYRESPVDTLLSQLPLVLQLFQANASTLLLQGSFSEGTASHGRFMLENISIPGESPLGSSPSIHSSSHATLAYAAAATAVPSSPTLATRPDAVMSPLVRGAIVLVQYLESKGLNHPQAIPGYRHFVALQPLKERWLDPALAFLSLHQTLAIILTGLHLWMAAELVFYILFWKRLAHLQAVDRVVKGVGAKAKRQELFQRCLETVEEGDGVKRWIEVWFDTGRTNQPAQFEDIGRENMLRWMAWAFWAAPYQEVFQSPSAVQELNQMVDTIESVKKVKFSKGFNPDVDCIRMCLDPVIASHRPLIYYVLLWVANVTVGLLFNLIGLTRYNTTLDKSHAFESSDPSKVHTKVAGETRATPDLAYWYSSPVNPENDVPLVFIHGVGIGLVQYVHLVIALTFISRPLILIEVPYVSSQLFSAGCMTPNESYIAVERILKRHGHPKASFYGHSLGTMLCAAICRASSATSPKSIVAGLVLVDPICFLTHHSLARNFAYRAPATACQLVIDLFAAREIGTSWYIMRRFTWTESIFFPIAWARRDQKLLPHQGKLSPVLPEKTRVFLSSKDNLLDMEKVAHYLRTQVGLVEGGGEDDELVVMEGMDHAQFLLRPEWFNRVLKAAREC</sequence>
<feature type="transmembrane region" description="Helical" evidence="1">
    <location>
        <begin position="183"/>
        <end position="204"/>
    </location>
</feature>
<dbReference type="AlphaFoldDB" id="A0A9P7ZYR6"/>
<keyword evidence="1" id="KW-0472">Membrane</keyword>
<gene>
    <name evidence="3" type="ORF">KVV02_004289</name>
</gene>
<dbReference type="SUPFAM" id="SSF53474">
    <property type="entry name" value="alpha/beta-Hydrolases"/>
    <property type="match status" value="1"/>
</dbReference>
<comment type="caution">
    <text evidence="3">The sequence shown here is derived from an EMBL/GenBank/DDBJ whole genome shotgun (WGS) entry which is preliminary data.</text>
</comment>
<keyword evidence="1" id="KW-1133">Transmembrane helix</keyword>
<proteinExistence type="predicted"/>
<dbReference type="Pfam" id="PF12697">
    <property type="entry name" value="Abhydrolase_6"/>
    <property type="match status" value="1"/>
</dbReference>
<dbReference type="PANTHER" id="PTHR37471:SF1">
    <property type="entry name" value="AB HYDROLASE-1 DOMAIN-CONTAINING PROTEIN"/>
    <property type="match status" value="1"/>
</dbReference>
<evidence type="ECO:0000313" key="3">
    <source>
        <dbReference type="EMBL" id="KAG9320824.1"/>
    </source>
</evidence>
<dbReference type="InterPro" id="IPR000073">
    <property type="entry name" value="AB_hydrolase_1"/>
</dbReference>
<keyword evidence="1" id="KW-0812">Transmembrane</keyword>
<evidence type="ECO:0000259" key="2">
    <source>
        <dbReference type="Pfam" id="PF12697"/>
    </source>
</evidence>
<dbReference type="Gene3D" id="3.40.50.1820">
    <property type="entry name" value="alpha/beta hydrolase"/>
    <property type="match status" value="1"/>
</dbReference>
<dbReference type="InterPro" id="IPR029058">
    <property type="entry name" value="AB_hydrolase_fold"/>
</dbReference>
<evidence type="ECO:0000256" key="1">
    <source>
        <dbReference type="SAM" id="Phobius"/>
    </source>
</evidence>
<accession>A0A9P7ZYR6</accession>
<evidence type="ECO:0000313" key="4">
    <source>
        <dbReference type="Proteomes" id="UP000717515"/>
    </source>
</evidence>
<feature type="transmembrane region" description="Helical" evidence="1">
    <location>
        <begin position="411"/>
        <end position="433"/>
    </location>
</feature>
<dbReference type="PANTHER" id="PTHR37471">
    <property type="entry name" value="UNNAMED PRODUCT"/>
    <property type="match status" value="1"/>
</dbReference>
<name>A0A9P7ZYR6_MORAP</name>
<dbReference type="EMBL" id="JAIFTL010000255">
    <property type="protein sequence ID" value="KAG9320824.1"/>
    <property type="molecule type" value="Genomic_DNA"/>
</dbReference>
<dbReference type="Proteomes" id="UP000717515">
    <property type="component" value="Unassembled WGS sequence"/>
</dbReference>
<reference evidence="3" key="1">
    <citation type="submission" date="2021-07" db="EMBL/GenBank/DDBJ databases">
        <title>Draft genome of Mortierella alpina, strain LL118, isolated from an aspen leaf litter sample.</title>
        <authorList>
            <person name="Yang S."/>
            <person name="Vinatzer B.A."/>
        </authorList>
    </citation>
    <scope>NUCLEOTIDE SEQUENCE</scope>
    <source>
        <strain evidence="3">LL118</strain>
    </source>
</reference>